<dbReference type="AlphaFoldDB" id="A0A1R4HDQ4"/>
<protein>
    <submittedName>
        <fullName evidence="1">Uncharacterized protein</fullName>
    </submittedName>
</protein>
<proteinExistence type="predicted"/>
<organism evidence="1 2">
    <name type="scientific">Crenothrix polyspora</name>
    <dbReference type="NCBI Taxonomy" id="360316"/>
    <lineage>
        <taxon>Bacteria</taxon>
        <taxon>Pseudomonadati</taxon>
        <taxon>Pseudomonadota</taxon>
        <taxon>Gammaproteobacteria</taxon>
        <taxon>Methylococcales</taxon>
        <taxon>Crenotrichaceae</taxon>
        <taxon>Crenothrix</taxon>
    </lineage>
</organism>
<evidence type="ECO:0000313" key="2">
    <source>
        <dbReference type="Proteomes" id="UP000195442"/>
    </source>
</evidence>
<keyword evidence="2" id="KW-1185">Reference proteome</keyword>
<name>A0A1R4HDQ4_9GAMM</name>
<gene>
    <name evidence="1" type="ORF">CRENPOLYSF2_3960007</name>
</gene>
<sequence>MSTKSDCTQNLKNVLYILMRIVIICDNNSLKEPKCTSVSAKP</sequence>
<accession>A0A1R4HDQ4</accession>
<dbReference type="Proteomes" id="UP000195442">
    <property type="component" value="Unassembled WGS sequence"/>
</dbReference>
<evidence type="ECO:0000313" key="1">
    <source>
        <dbReference type="EMBL" id="SJM94378.1"/>
    </source>
</evidence>
<reference evidence="2" key="1">
    <citation type="submission" date="2017-02" db="EMBL/GenBank/DDBJ databases">
        <authorList>
            <person name="Daims H."/>
        </authorList>
    </citation>
    <scope>NUCLEOTIDE SEQUENCE [LARGE SCALE GENOMIC DNA]</scope>
</reference>
<dbReference type="EMBL" id="FUKJ01000330">
    <property type="protein sequence ID" value="SJM94378.1"/>
    <property type="molecule type" value="Genomic_DNA"/>
</dbReference>